<protein>
    <submittedName>
        <fullName evidence="3">FecR domain-containing protein</fullName>
    </submittedName>
</protein>
<evidence type="ECO:0000313" key="4">
    <source>
        <dbReference type="Proteomes" id="UP001148203"/>
    </source>
</evidence>
<dbReference type="EMBL" id="JAMDGY010000044">
    <property type="protein sequence ID" value="MDD0991963.1"/>
    <property type="molecule type" value="Genomic_DNA"/>
</dbReference>
<dbReference type="PANTHER" id="PTHR30273:SF2">
    <property type="entry name" value="PROTEIN FECR"/>
    <property type="match status" value="1"/>
</dbReference>
<evidence type="ECO:0000313" key="3">
    <source>
        <dbReference type="EMBL" id="MDD0991963.1"/>
    </source>
</evidence>
<dbReference type="PANTHER" id="PTHR30273">
    <property type="entry name" value="PERIPLASMIC SIGNAL SENSOR AND SIGMA FACTOR ACTIVATOR FECR-RELATED"/>
    <property type="match status" value="1"/>
</dbReference>
<dbReference type="InterPro" id="IPR012373">
    <property type="entry name" value="Ferrdict_sens_TM"/>
</dbReference>
<reference evidence="3 4" key="1">
    <citation type="submission" date="2022-05" db="EMBL/GenBank/DDBJ databases">
        <title>Novel Pseudomonas spp. Isolated from a Rainbow Trout Aquaculture Facility.</title>
        <authorList>
            <person name="Testerman T."/>
            <person name="Graf J."/>
        </authorList>
    </citation>
    <scope>NUCLEOTIDE SEQUENCE [LARGE SCALE GENOMIC DNA]</scope>
    <source>
        <strain evidence="3 4">ID681</strain>
    </source>
</reference>
<accession>A0ABT5NUV9</accession>
<dbReference type="Pfam" id="PF16220">
    <property type="entry name" value="DUF4880"/>
    <property type="match status" value="1"/>
</dbReference>
<dbReference type="InterPro" id="IPR032623">
    <property type="entry name" value="FecR_N"/>
</dbReference>
<name>A0ABT5NUV9_9PSED</name>
<evidence type="ECO:0000259" key="1">
    <source>
        <dbReference type="Pfam" id="PF04773"/>
    </source>
</evidence>
<organism evidence="3 4">
    <name type="scientific">Pseudomonas fontis</name>
    <dbReference type="NCBI Taxonomy" id="2942633"/>
    <lineage>
        <taxon>Bacteria</taxon>
        <taxon>Pseudomonadati</taxon>
        <taxon>Pseudomonadota</taxon>
        <taxon>Gammaproteobacteria</taxon>
        <taxon>Pseudomonadales</taxon>
        <taxon>Pseudomonadaceae</taxon>
        <taxon>Pseudomonas</taxon>
    </lineage>
</organism>
<dbReference type="RefSeq" id="WP_273913634.1">
    <property type="nucleotide sequence ID" value="NZ_JAMDGX010000093.1"/>
</dbReference>
<comment type="caution">
    <text evidence="3">The sequence shown here is derived from an EMBL/GenBank/DDBJ whole genome shotgun (WGS) entry which is preliminary data.</text>
</comment>
<proteinExistence type="predicted"/>
<dbReference type="InterPro" id="IPR006860">
    <property type="entry name" value="FecR"/>
</dbReference>
<evidence type="ECO:0000259" key="2">
    <source>
        <dbReference type="Pfam" id="PF16220"/>
    </source>
</evidence>
<dbReference type="Proteomes" id="UP001148203">
    <property type="component" value="Unassembled WGS sequence"/>
</dbReference>
<dbReference type="Pfam" id="PF04773">
    <property type="entry name" value="FecR"/>
    <property type="match status" value="1"/>
</dbReference>
<sequence length="317" mass="34947">MKTAPPLDLATLEAAANWYVDMRCETPDPQVCAAHQRWLELDPRHQQAWKRLQRLQDKLGQVTPGIGRPTLSSARAKRREVLKVLALLVMAGGAGTLGWRTTALPNLLADQRTGTGERRHVRLDDGSQLELNSATSLNIRYSAQLRELHLLAGEILVQTARDAQARPFIVHTAAGSIHALGTRFIVRSEGGTTSVSVQEHAVEVRPAGAVNQVLRVDSGQQLSFAESQLGTLRAADPHADAWVRGMLVVSDWPLADFVTELQRYHPGHLGYASDIAGLRISGIFNLGNTDTVLDNLTQTLPVRIRRFSRYWATVERV</sequence>
<dbReference type="Gene3D" id="2.60.120.1440">
    <property type="match status" value="1"/>
</dbReference>
<gene>
    <name evidence="3" type="ORF">M5G11_15620</name>
</gene>
<feature type="domain" description="FecR N-terminal" evidence="2">
    <location>
        <begin position="13"/>
        <end position="55"/>
    </location>
</feature>
<dbReference type="PIRSF" id="PIRSF018266">
    <property type="entry name" value="FecR"/>
    <property type="match status" value="1"/>
</dbReference>
<keyword evidence="4" id="KW-1185">Reference proteome</keyword>
<feature type="domain" description="FecR protein" evidence="1">
    <location>
        <begin position="112"/>
        <end position="203"/>
    </location>
</feature>